<dbReference type="InterPro" id="IPR015947">
    <property type="entry name" value="PUA-like_sf"/>
</dbReference>
<evidence type="ECO:0000259" key="2">
    <source>
        <dbReference type="PROSITE" id="PS51787"/>
    </source>
</evidence>
<keyword evidence="1" id="KW-0812">Transmembrane</keyword>
<keyword evidence="4" id="KW-1185">Reference proteome</keyword>
<dbReference type="InterPro" id="IPR003111">
    <property type="entry name" value="Lon_prtase_N"/>
</dbReference>
<reference evidence="3 4" key="2">
    <citation type="journal article" date="2011" name="Stand. Genomic Sci.">
        <title>Complete genome sequence of Isosphaera pallida type strain (IS1B).</title>
        <authorList>
            <consortium name="US DOE Joint Genome Institute (JGI-PGF)"/>
            <person name="Goker M."/>
            <person name="Cleland D."/>
            <person name="Saunders E."/>
            <person name="Lapidus A."/>
            <person name="Nolan M."/>
            <person name="Lucas S."/>
            <person name="Hammon N."/>
            <person name="Deshpande S."/>
            <person name="Cheng J.F."/>
            <person name="Tapia R."/>
            <person name="Han C."/>
            <person name="Goodwin L."/>
            <person name="Pitluck S."/>
            <person name="Liolios K."/>
            <person name="Pagani I."/>
            <person name="Ivanova N."/>
            <person name="Mavromatis K."/>
            <person name="Pati A."/>
            <person name="Chen A."/>
            <person name="Palaniappan K."/>
            <person name="Land M."/>
            <person name="Hauser L."/>
            <person name="Chang Y.J."/>
            <person name="Jeffries C.D."/>
            <person name="Detter J.C."/>
            <person name="Beck B."/>
            <person name="Woyke T."/>
            <person name="Bristow J."/>
            <person name="Eisen J.A."/>
            <person name="Markowitz V."/>
            <person name="Hugenholtz P."/>
            <person name="Kyrpides N.C."/>
            <person name="Klenk H.P."/>
        </authorList>
    </citation>
    <scope>NUCLEOTIDE SEQUENCE [LARGE SCALE GENOMIC DNA]</scope>
    <source>
        <strain evidence="4">ATCC 43644 / DSM 9630 / IS1B</strain>
    </source>
</reference>
<dbReference type="Gene3D" id="1.20.58.1480">
    <property type="match status" value="1"/>
</dbReference>
<dbReference type="PANTHER" id="PTHR46732:SF8">
    <property type="entry name" value="ATP-DEPENDENT PROTEASE LA (LON) DOMAIN PROTEIN"/>
    <property type="match status" value="1"/>
</dbReference>
<proteinExistence type="predicted"/>
<dbReference type="PANTHER" id="PTHR46732">
    <property type="entry name" value="ATP-DEPENDENT PROTEASE LA (LON) DOMAIN PROTEIN"/>
    <property type="match status" value="1"/>
</dbReference>
<dbReference type="EMBL" id="CP002353">
    <property type="protein sequence ID" value="ADV63667.1"/>
    <property type="molecule type" value="Genomic_DNA"/>
</dbReference>
<dbReference type="SUPFAM" id="SSF88697">
    <property type="entry name" value="PUA domain-like"/>
    <property type="match status" value="1"/>
</dbReference>
<protein>
    <submittedName>
        <fullName evidence="3">Peptidase S16 lon domain protein</fullName>
    </submittedName>
</protein>
<keyword evidence="1" id="KW-0472">Membrane</keyword>
<evidence type="ECO:0000313" key="4">
    <source>
        <dbReference type="Proteomes" id="UP000008631"/>
    </source>
</evidence>
<dbReference type="AlphaFoldDB" id="E8R3F7"/>
<dbReference type="HOGENOM" id="CLU_048359_2_1_0"/>
<dbReference type="SMART" id="SM00464">
    <property type="entry name" value="LON"/>
    <property type="match status" value="1"/>
</dbReference>
<evidence type="ECO:0000256" key="1">
    <source>
        <dbReference type="SAM" id="Phobius"/>
    </source>
</evidence>
<feature type="domain" description="Lon N-terminal" evidence="2">
    <location>
        <begin position="14"/>
        <end position="210"/>
    </location>
</feature>
<sequence>MSDPQELDGFKGICRLFPLGGVVMFPHSVLPLHIFEPRYRQMTRDALADDQLIAIANLAADGGVNEDGEPNLAPVACLGRVVRHQELPDGRFSLLLQGIKRVRLISEINDPEKLYRQARVELLDDLEEDSPSNAQRHERLLDLFRDLFPPGHSAGRELLELLESDLSLGAVTDIVSHALNFPPPIKQALLEEVNVAHRADQLIKLIRPLAPQRPRWPVFPPPPSLN</sequence>
<dbReference type="InterPro" id="IPR046336">
    <property type="entry name" value="Lon_prtase_N_sf"/>
</dbReference>
<dbReference type="OrthoDB" id="9806457at2"/>
<dbReference type="eggNOG" id="COG2802">
    <property type="taxonomic scope" value="Bacteria"/>
</dbReference>
<organism evidence="3 4">
    <name type="scientific">Isosphaera pallida (strain ATCC 43644 / DSM 9630 / IS1B)</name>
    <dbReference type="NCBI Taxonomy" id="575540"/>
    <lineage>
        <taxon>Bacteria</taxon>
        <taxon>Pseudomonadati</taxon>
        <taxon>Planctomycetota</taxon>
        <taxon>Planctomycetia</taxon>
        <taxon>Isosphaerales</taxon>
        <taxon>Isosphaeraceae</taxon>
        <taxon>Isosphaera</taxon>
    </lineage>
</organism>
<dbReference type="Proteomes" id="UP000008631">
    <property type="component" value="Chromosome"/>
</dbReference>
<dbReference type="PROSITE" id="PS51787">
    <property type="entry name" value="LON_N"/>
    <property type="match status" value="1"/>
</dbReference>
<gene>
    <name evidence="3" type="ordered locus">Isop_3102</name>
</gene>
<accession>E8R3F7</accession>
<dbReference type="STRING" id="575540.Isop_3102"/>
<evidence type="ECO:0000313" key="3">
    <source>
        <dbReference type="EMBL" id="ADV63667.1"/>
    </source>
</evidence>
<dbReference type="InParanoid" id="E8R3F7"/>
<reference key="1">
    <citation type="submission" date="2010-11" db="EMBL/GenBank/DDBJ databases">
        <title>The complete sequence of chromosome of Isophaera pallida ATCC 43644.</title>
        <authorList>
            <consortium name="US DOE Joint Genome Institute (JGI-PGF)"/>
            <person name="Lucas S."/>
            <person name="Copeland A."/>
            <person name="Lapidus A."/>
            <person name="Bruce D."/>
            <person name="Goodwin L."/>
            <person name="Pitluck S."/>
            <person name="Kyrpides N."/>
            <person name="Mavromatis K."/>
            <person name="Pagani I."/>
            <person name="Ivanova N."/>
            <person name="Saunders E."/>
            <person name="Brettin T."/>
            <person name="Detter J.C."/>
            <person name="Han C."/>
            <person name="Tapia R."/>
            <person name="Land M."/>
            <person name="Hauser L."/>
            <person name="Markowitz V."/>
            <person name="Cheng J.-F."/>
            <person name="Hugenholtz P."/>
            <person name="Woyke T."/>
            <person name="Wu D."/>
            <person name="Eisen J.A."/>
        </authorList>
    </citation>
    <scope>NUCLEOTIDE SEQUENCE</scope>
    <source>
        <strain>ATCC 43644</strain>
    </source>
</reference>
<dbReference type="RefSeq" id="WP_013565955.1">
    <property type="nucleotide sequence ID" value="NC_014962.1"/>
</dbReference>
<dbReference type="Gene3D" id="2.30.130.40">
    <property type="entry name" value="LON domain-like"/>
    <property type="match status" value="1"/>
</dbReference>
<dbReference type="KEGG" id="ipa:Isop_3102"/>
<dbReference type="Pfam" id="PF02190">
    <property type="entry name" value="LON_substr_bdg"/>
    <property type="match status" value="1"/>
</dbReference>
<name>E8R3F7_ISOPI</name>
<keyword evidence="1" id="KW-1133">Transmembrane helix</keyword>
<feature type="transmembrane region" description="Helical" evidence="1">
    <location>
        <begin position="16"/>
        <end position="35"/>
    </location>
</feature>